<reference evidence="9 10" key="1">
    <citation type="journal article" date="2020" name="bioRxiv">
        <title>Sequence and annotation of 42 cannabis genomes reveals extensive copy number variation in cannabinoid synthesis and pathogen resistance genes.</title>
        <authorList>
            <person name="Mckernan K.J."/>
            <person name="Helbert Y."/>
            <person name="Kane L.T."/>
            <person name="Ebling H."/>
            <person name="Zhang L."/>
            <person name="Liu B."/>
            <person name="Eaton Z."/>
            <person name="Mclaughlin S."/>
            <person name="Kingan S."/>
            <person name="Baybayan P."/>
            <person name="Concepcion G."/>
            <person name="Jordan M."/>
            <person name="Riva A."/>
            <person name="Barbazuk W."/>
            <person name="Harkins T."/>
        </authorList>
    </citation>
    <scope>NUCLEOTIDE SEQUENCE [LARGE SCALE GENOMIC DNA]</scope>
    <source>
        <strain evidence="10">cv. Jamaican Lion 4</strain>
        <tissue evidence="9">Leaf</tissue>
    </source>
</reference>
<dbReference type="InterPro" id="IPR022740">
    <property type="entry name" value="Polyphenol_oxidase_C"/>
</dbReference>
<evidence type="ECO:0000256" key="3">
    <source>
        <dbReference type="ARBA" id="ARBA00022723"/>
    </source>
</evidence>
<dbReference type="PANTHER" id="PTHR11474">
    <property type="entry name" value="TYROSINASE FAMILY MEMBER"/>
    <property type="match status" value="1"/>
</dbReference>
<name>A0A7J6E7L5_CANSA</name>
<evidence type="ECO:0000256" key="2">
    <source>
        <dbReference type="ARBA" id="ARBA00009928"/>
    </source>
</evidence>
<evidence type="ECO:0000313" key="9">
    <source>
        <dbReference type="EMBL" id="KAF4354291.1"/>
    </source>
</evidence>
<dbReference type="InterPro" id="IPR008922">
    <property type="entry name" value="Di-copper_centre_dom_sf"/>
</dbReference>
<dbReference type="GO" id="GO:0004097">
    <property type="term" value="F:catechol oxidase activity"/>
    <property type="evidence" value="ECO:0007669"/>
    <property type="project" value="InterPro"/>
</dbReference>
<evidence type="ECO:0000256" key="5">
    <source>
        <dbReference type="ARBA" id="ARBA00023002"/>
    </source>
</evidence>
<comment type="similarity">
    <text evidence="2">Belongs to the tyrosinase family.</text>
</comment>
<dbReference type="InterPro" id="IPR002227">
    <property type="entry name" value="Tyrosinase_Cu-bd"/>
</dbReference>
<proteinExistence type="inferred from homology"/>
<dbReference type="EMBL" id="JAATIQ010000483">
    <property type="protein sequence ID" value="KAF4354291.1"/>
    <property type="molecule type" value="Genomic_DNA"/>
</dbReference>
<evidence type="ECO:0000256" key="1">
    <source>
        <dbReference type="ARBA" id="ARBA00001973"/>
    </source>
</evidence>
<keyword evidence="6" id="KW-0186">Copper</keyword>
<dbReference type="Proteomes" id="UP000583929">
    <property type="component" value="Unassembled WGS sequence"/>
</dbReference>
<evidence type="ECO:0000256" key="6">
    <source>
        <dbReference type="ARBA" id="ARBA00023008"/>
    </source>
</evidence>
<dbReference type="PROSITE" id="PS00497">
    <property type="entry name" value="TYROSINASE_1"/>
    <property type="match status" value="1"/>
</dbReference>
<evidence type="ECO:0000313" key="10">
    <source>
        <dbReference type="Proteomes" id="UP000583929"/>
    </source>
</evidence>
<dbReference type="Gene3D" id="1.10.1280.10">
    <property type="entry name" value="Di-copper center containing domain from catechol oxidase"/>
    <property type="match status" value="2"/>
</dbReference>
<organism evidence="9 10">
    <name type="scientific">Cannabis sativa</name>
    <name type="common">Hemp</name>
    <name type="synonym">Marijuana</name>
    <dbReference type="NCBI Taxonomy" id="3483"/>
    <lineage>
        <taxon>Eukaryota</taxon>
        <taxon>Viridiplantae</taxon>
        <taxon>Streptophyta</taxon>
        <taxon>Embryophyta</taxon>
        <taxon>Tracheophyta</taxon>
        <taxon>Spermatophyta</taxon>
        <taxon>Magnoliopsida</taxon>
        <taxon>eudicotyledons</taxon>
        <taxon>Gunneridae</taxon>
        <taxon>Pentapetalae</taxon>
        <taxon>rosids</taxon>
        <taxon>fabids</taxon>
        <taxon>Rosales</taxon>
        <taxon>Cannabaceae</taxon>
        <taxon>Cannabis</taxon>
    </lineage>
</organism>
<dbReference type="InterPro" id="IPR022739">
    <property type="entry name" value="Polyphenol_oxidase_cen"/>
</dbReference>
<gene>
    <name evidence="9" type="ORF">G4B88_007420</name>
</gene>
<accession>A0A7J6E7L5</accession>
<sequence length="391" mass="45273">MKSLPHTDPRSFTRQASIHCTFCTGAYHQKHSSTNLNIHRQWLFFAFHRMYLYFHERILGNLIGDDNFALPFWNWDSPDSMVFPKMFRDGPFDDSQREPTHFDEIVDLNYDEELGIVKGQERVNANLAFMYNQVVSAAKKPELFMGCPLYPGDDGFCDGPGTIELAPHNTIHIWVGLESNPNQENMGAFYSAGDIHDMQMPINDTVWLDSHFYFYDENLQLIKMKVSDVLNTTKMGYIYEKTDLTWLDKRPKPFVSPQIAKHTLKIRENYYKETSRLYLLSNDIKGRSLENPMTIKVYRPKPYRIKDEMKGEEEVLVNETNVGPSYREFAGTFVGLPQMGMKSSRTINRKSSIKLGISELMNDLEAYRDESIWVTILPRTTSCVDATFDGV</sequence>
<comment type="cofactor">
    <cofactor evidence="1">
        <name>Cu(2+)</name>
        <dbReference type="ChEBI" id="CHEBI:29036"/>
    </cofactor>
</comment>
<evidence type="ECO:0000256" key="4">
    <source>
        <dbReference type="ARBA" id="ARBA00022784"/>
    </source>
</evidence>
<evidence type="ECO:0000259" key="8">
    <source>
        <dbReference type="PROSITE" id="PS00497"/>
    </source>
</evidence>
<dbReference type="AlphaFoldDB" id="A0A7J6E7L5"/>
<keyword evidence="10" id="KW-1185">Reference proteome</keyword>
<keyword evidence="4" id="KW-0883">Thioether bond</keyword>
<dbReference type="PANTHER" id="PTHR11474:SF128">
    <property type="entry name" value="AUREUSIDIN SYNTHASE-LIKE"/>
    <property type="match status" value="1"/>
</dbReference>
<keyword evidence="3" id="KW-0479">Metal-binding</keyword>
<dbReference type="SUPFAM" id="SSF48056">
    <property type="entry name" value="Di-copper centre-containing domain"/>
    <property type="match status" value="1"/>
</dbReference>
<dbReference type="InterPro" id="IPR050316">
    <property type="entry name" value="Tyrosinase/Hemocyanin"/>
</dbReference>
<comment type="caution">
    <text evidence="9">The sequence shown here is derived from an EMBL/GenBank/DDBJ whole genome shotgun (WGS) entry which is preliminary data.</text>
</comment>
<evidence type="ECO:0000256" key="7">
    <source>
        <dbReference type="ARBA" id="ARBA00023157"/>
    </source>
</evidence>
<keyword evidence="7" id="KW-1015">Disulfide bond</keyword>
<protein>
    <recommendedName>
        <fullName evidence="8">Tyrosinase copper-binding domain-containing protein</fullName>
    </recommendedName>
</protein>
<dbReference type="PRINTS" id="PR00092">
    <property type="entry name" value="TYROSINASE"/>
</dbReference>
<dbReference type="Pfam" id="PF12142">
    <property type="entry name" value="PPO1_DWL"/>
    <property type="match status" value="1"/>
</dbReference>
<dbReference type="Pfam" id="PF00264">
    <property type="entry name" value="Tyrosinase"/>
    <property type="match status" value="1"/>
</dbReference>
<dbReference type="GO" id="GO:0046872">
    <property type="term" value="F:metal ion binding"/>
    <property type="evidence" value="ECO:0007669"/>
    <property type="project" value="UniProtKB-KW"/>
</dbReference>
<feature type="domain" description="Tyrosinase copper-binding" evidence="8">
    <location>
        <begin position="39"/>
        <end position="56"/>
    </location>
</feature>
<dbReference type="Pfam" id="PF12143">
    <property type="entry name" value="PPO1_KFDV"/>
    <property type="match status" value="1"/>
</dbReference>
<keyword evidence="5" id="KW-0560">Oxidoreductase</keyword>